<dbReference type="PANTHER" id="PTHR43485">
    <property type="entry name" value="HYDROGENASE-4 COMPONENT G"/>
    <property type="match status" value="1"/>
</dbReference>
<dbReference type="InterPro" id="IPR001268">
    <property type="entry name" value="NADH_UbQ_OxRdtase_30kDa_su"/>
</dbReference>
<dbReference type="AlphaFoldDB" id="A0A1C2ILU3"/>
<dbReference type="InterPro" id="IPR052197">
    <property type="entry name" value="ComplexI_49kDa-like"/>
</dbReference>
<evidence type="ECO:0000256" key="1">
    <source>
        <dbReference type="ARBA" id="ARBA00023002"/>
    </source>
</evidence>
<evidence type="ECO:0000259" key="3">
    <source>
        <dbReference type="Pfam" id="PF00329"/>
    </source>
</evidence>
<feature type="domain" description="NADH-quinone oxidoreductase subunit D" evidence="4">
    <location>
        <begin position="292"/>
        <end position="443"/>
    </location>
</feature>
<evidence type="ECO:0000313" key="6">
    <source>
        <dbReference type="Proteomes" id="UP000094893"/>
    </source>
</evidence>
<dbReference type="eggNOG" id="COG3261">
    <property type="taxonomic scope" value="Bacteria"/>
</dbReference>
<keyword evidence="1" id="KW-0560">Oxidoreductase</keyword>
<reference evidence="5 6" key="1">
    <citation type="journal article" date="2016" name="Int. J. Mol. Sci.">
        <title>Comparative genomics of the extreme acidophile Acidithiobacillus thiooxidans reveals intraspecific divergence and niche adaptation.</title>
        <authorList>
            <person name="Zhang X."/>
            <person name="Feng X."/>
            <person name="Tao J."/>
            <person name="Ma L."/>
            <person name="Xiao Y."/>
            <person name="Liang Y."/>
            <person name="Liu X."/>
            <person name="Yin H."/>
        </authorList>
    </citation>
    <scope>NUCLEOTIDE SEQUENCE [LARGE SCALE GENOMIC DNA]</scope>
    <source>
        <strain evidence="5 6">A02</strain>
    </source>
</reference>
<dbReference type="RefSeq" id="WP_024892939.1">
    <property type="nucleotide sequence ID" value="NZ_LWSA01000300.1"/>
</dbReference>
<feature type="domain" description="NADH:ubiquinone oxidoreductase 30kDa subunit" evidence="3">
    <location>
        <begin position="27"/>
        <end position="137"/>
    </location>
</feature>
<dbReference type="Pfam" id="PF00346">
    <property type="entry name" value="Complex1_49kDa"/>
    <property type="match status" value="1"/>
</dbReference>
<dbReference type="GO" id="GO:0048038">
    <property type="term" value="F:quinone binding"/>
    <property type="evidence" value="ECO:0007669"/>
    <property type="project" value="InterPro"/>
</dbReference>
<dbReference type="GO" id="GO:0008137">
    <property type="term" value="F:NADH dehydrogenase (ubiquinone) activity"/>
    <property type="evidence" value="ECO:0007669"/>
    <property type="project" value="InterPro"/>
</dbReference>
<accession>A0A1C2ILU3</accession>
<evidence type="ECO:0000256" key="2">
    <source>
        <dbReference type="ARBA" id="ARBA00023027"/>
    </source>
</evidence>
<organism evidence="5 6">
    <name type="scientific">Acidithiobacillus thiooxidans</name>
    <name type="common">Thiobacillus thiooxidans</name>
    <dbReference type="NCBI Taxonomy" id="930"/>
    <lineage>
        <taxon>Bacteria</taxon>
        <taxon>Pseudomonadati</taxon>
        <taxon>Pseudomonadota</taxon>
        <taxon>Acidithiobacillia</taxon>
        <taxon>Acidithiobacillales</taxon>
        <taxon>Acidithiobacillaceae</taxon>
        <taxon>Acidithiobacillus</taxon>
    </lineage>
</organism>
<dbReference type="Pfam" id="PF00329">
    <property type="entry name" value="Complex1_30kDa"/>
    <property type="match status" value="1"/>
</dbReference>
<dbReference type="Proteomes" id="UP000094893">
    <property type="component" value="Unassembled WGS sequence"/>
</dbReference>
<dbReference type="InterPro" id="IPR001135">
    <property type="entry name" value="NADH_Q_OxRdtase_suD"/>
</dbReference>
<dbReference type="SUPFAM" id="SSF143243">
    <property type="entry name" value="Nqo5-like"/>
    <property type="match status" value="1"/>
</dbReference>
<comment type="caution">
    <text evidence="5">The sequence shown here is derived from an EMBL/GenBank/DDBJ whole genome shotgun (WGS) entry which is preliminary data.</text>
</comment>
<proteinExistence type="predicted"/>
<dbReference type="PANTHER" id="PTHR43485:SF1">
    <property type="entry name" value="FORMATE HYDROGENLYASE SUBUNIT 5-RELATED"/>
    <property type="match status" value="1"/>
</dbReference>
<sequence length="519" mass="57246">MTELGSDTLPSVGQWQQILTAPPVWQVKVQTASWTSAALALRDQGGRLLGLWGEAGHENAFFYIHALGLGSTGYLWITLTVQSSEGQFPSLADIFPAASRMERALYDLTGIRAAGNADTRPWLRHQCWPAGIFPLREGQLDGSSFGVDGDADYPFQLIDSVDVHQIPVGPVHAGTIEPGHFRFSCVGEQILRLEERLGYTHKGDERLFQDRDVFAGARLAGRISGDTTAGYAWAYSMAVESIARCEIPPRAAALRAVCLERERMANHLGDLAALGNDAGFAFCQSQFLFIKESLLRENQEIFGHRYLMDCIIPGGVAFDLNSAQTAAIQRNSESWQRTVQRLDLLLQEHSGLRDRLVGTGKIVPPRAAALGMAGLAGRASGQAWDLRVQFPHAPYQNLDVSMQLSPEGDVAARWQLRFREFYESLRLQTRLLMELPGGDVSATIPESIPDGEGLGIVEAWRGEVFVALSVENTRIKRCHPHDPSWTLWPVLEEAVLNDIVADFPLINKSFNLSYSGHDL</sequence>
<dbReference type="eggNOG" id="COG3262">
    <property type="taxonomic scope" value="Bacteria"/>
</dbReference>
<dbReference type="GO" id="GO:0051287">
    <property type="term" value="F:NAD binding"/>
    <property type="evidence" value="ECO:0007669"/>
    <property type="project" value="InterPro"/>
</dbReference>
<evidence type="ECO:0000259" key="4">
    <source>
        <dbReference type="Pfam" id="PF00346"/>
    </source>
</evidence>
<dbReference type="GO" id="GO:0016651">
    <property type="term" value="F:oxidoreductase activity, acting on NAD(P)H"/>
    <property type="evidence" value="ECO:0007669"/>
    <property type="project" value="InterPro"/>
</dbReference>
<dbReference type="EMBL" id="LWSA01000300">
    <property type="protein sequence ID" value="OCX68418.1"/>
    <property type="molecule type" value="Genomic_DNA"/>
</dbReference>
<dbReference type="InterPro" id="IPR029014">
    <property type="entry name" value="NiFe-Hase_large"/>
</dbReference>
<keyword evidence="2" id="KW-0520">NAD</keyword>
<dbReference type="Gene3D" id="1.10.645.10">
    <property type="entry name" value="Cytochrome-c3 Hydrogenase, chain B"/>
    <property type="match status" value="1"/>
</dbReference>
<gene>
    <name evidence="5" type="ORF">A6P07_18300</name>
</gene>
<dbReference type="Gene3D" id="3.30.460.80">
    <property type="entry name" value="NADH:ubiquinone oxidoreductase, 30kDa subunit"/>
    <property type="match status" value="1"/>
</dbReference>
<dbReference type="InterPro" id="IPR037232">
    <property type="entry name" value="NADH_quin_OxRdtase_su_C/D-like"/>
</dbReference>
<name>A0A1C2ILU3_ACITH</name>
<dbReference type="SUPFAM" id="SSF56762">
    <property type="entry name" value="HydB/Nqo4-like"/>
    <property type="match status" value="1"/>
</dbReference>
<evidence type="ECO:0000313" key="5">
    <source>
        <dbReference type="EMBL" id="OCX68418.1"/>
    </source>
</evidence>
<dbReference type="STRING" id="930.GCA_002079865_03608"/>
<protein>
    <submittedName>
        <fullName evidence="5">Hydrogenase</fullName>
    </submittedName>
</protein>